<comment type="similarity">
    <text evidence="2">Belongs to the sulfatase family.</text>
</comment>
<keyword evidence="9" id="KW-1185">Reference proteome</keyword>
<reference evidence="8 9" key="1">
    <citation type="submission" date="2020-08" db="EMBL/GenBank/DDBJ databases">
        <title>Arenibacter gaetbuli sp. nov., isolated from a sand dune.</title>
        <authorList>
            <person name="Park S."/>
            <person name="Yoon J.-H."/>
        </authorList>
    </citation>
    <scope>NUCLEOTIDE SEQUENCE [LARGE SCALE GENOMIC DNA]</scope>
    <source>
        <strain evidence="8 9">BSSL-BM3</strain>
    </source>
</reference>
<organism evidence="8 9">
    <name type="scientific">Arenibacter arenosicollis</name>
    <dbReference type="NCBI Taxonomy" id="2762274"/>
    <lineage>
        <taxon>Bacteria</taxon>
        <taxon>Pseudomonadati</taxon>
        <taxon>Bacteroidota</taxon>
        <taxon>Flavobacteriia</taxon>
        <taxon>Flavobacteriales</taxon>
        <taxon>Flavobacteriaceae</taxon>
        <taxon>Arenibacter</taxon>
    </lineage>
</organism>
<keyword evidence="3" id="KW-0479">Metal-binding</keyword>
<evidence type="ECO:0000256" key="4">
    <source>
        <dbReference type="ARBA" id="ARBA00022729"/>
    </source>
</evidence>
<protein>
    <submittedName>
        <fullName evidence="8">Sulfatase</fullName>
    </submittedName>
</protein>
<evidence type="ECO:0000259" key="7">
    <source>
        <dbReference type="Pfam" id="PF00884"/>
    </source>
</evidence>
<evidence type="ECO:0000256" key="1">
    <source>
        <dbReference type="ARBA" id="ARBA00001913"/>
    </source>
</evidence>
<dbReference type="CDD" id="cd16144">
    <property type="entry name" value="ARS_like"/>
    <property type="match status" value="1"/>
</dbReference>
<keyword evidence="5" id="KW-0378">Hydrolase</keyword>
<dbReference type="InterPro" id="IPR000917">
    <property type="entry name" value="Sulfatase_N"/>
</dbReference>
<dbReference type="Gene3D" id="3.30.1120.10">
    <property type="match status" value="1"/>
</dbReference>
<evidence type="ECO:0000256" key="3">
    <source>
        <dbReference type="ARBA" id="ARBA00022723"/>
    </source>
</evidence>
<comment type="cofactor">
    <cofactor evidence="1">
        <name>Ca(2+)</name>
        <dbReference type="ChEBI" id="CHEBI:29108"/>
    </cofactor>
</comment>
<evidence type="ECO:0000256" key="5">
    <source>
        <dbReference type="ARBA" id="ARBA00022801"/>
    </source>
</evidence>
<dbReference type="InterPro" id="IPR017850">
    <property type="entry name" value="Alkaline_phosphatase_core_sf"/>
</dbReference>
<dbReference type="PANTHER" id="PTHR42693:SF42">
    <property type="entry name" value="ARYLSULFATASE G"/>
    <property type="match status" value="1"/>
</dbReference>
<sequence>MKQNSTVPRLLILTFCTILISCQEETKSKVNEIDLVKPNVIFINVDDLGWKDIGFMGDEFFETPNIDQLASESMVFTRSYSAAANCAPSRASLMTGLNTPRHGVYTVSPSARGNKESRKLIPIKNTDSLLLKDVTMAELFKMAGYTTGVFGKWHLGINPVEQGFDVNKGGDLRGNPGLDGYFSPYNNLPHLEDGPEGENLTDRLTREGIQFIKGNKDRPFFLYLPFYAVHTPLQAKQGLVLKYDNKFNSRKISPVYAAMVETVDQNVGKIMKSLTDLGLEENTILIFTSDNGGIRSISTQDPLRAGKGSYYEGGIRVPCLIKWPGTTIAEKKIEEPITNLDFFPTFMEILKVDLPDYKSDGNSLIPVLKGGAIGERPLFWHFPIYLEAYDSMLDDGRDPLFRTRPGSVVMLGDWKLHYYYEDQGMELYNLREDIGERNNLTATKPAKTSELLNLLKDWVEETGAPIPKVLNPDYVSERNYINHKKLNNDYY</sequence>
<keyword evidence="4" id="KW-0732">Signal</keyword>
<evidence type="ECO:0000313" key="9">
    <source>
        <dbReference type="Proteomes" id="UP000618952"/>
    </source>
</evidence>
<evidence type="ECO:0000256" key="2">
    <source>
        <dbReference type="ARBA" id="ARBA00008779"/>
    </source>
</evidence>
<dbReference type="PANTHER" id="PTHR42693">
    <property type="entry name" value="ARYLSULFATASE FAMILY MEMBER"/>
    <property type="match status" value="1"/>
</dbReference>
<dbReference type="PROSITE" id="PS51257">
    <property type="entry name" value="PROKAR_LIPOPROTEIN"/>
    <property type="match status" value="1"/>
</dbReference>
<dbReference type="Gene3D" id="3.40.720.10">
    <property type="entry name" value="Alkaline Phosphatase, subunit A"/>
    <property type="match status" value="1"/>
</dbReference>
<feature type="domain" description="Sulfatase N-terminal" evidence="7">
    <location>
        <begin position="38"/>
        <end position="350"/>
    </location>
</feature>
<gene>
    <name evidence="8" type="ORF">H4O18_18165</name>
</gene>
<comment type="caution">
    <text evidence="8">The sequence shown here is derived from an EMBL/GenBank/DDBJ whole genome shotgun (WGS) entry which is preliminary data.</text>
</comment>
<evidence type="ECO:0000256" key="6">
    <source>
        <dbReference type="ARBA" id="ARBA00022837"/>
    </source>
</evidence>
<accession>A0ABR7QRW0</accession>
<dbReference type="SUPFAM" id="SSF53649">
    <property type="entry name" value="Alkaline phosphatase-like"/>
    <property type="match status" value="1"/>
</dbReference>
<proteinExistence type="inferred from homology"/>
<dbReference type="InterPro" id="IPR050738">
    <property type="entry name" value="Sulfatase"/>
</dbReference>
<dbReference type="Proteomes" id="UP000618952">
    <property type="component" value="Unassembled WGS sequence"/>
</dbReference>
<dbReference type="EMBL" id="JACLHY010000024">
    <property type="protein sequence ID" value="MBC8769929.1"/>
    <property type="molecule type" value="Genomic_DNA"/>
</dbReference>
<dbReference type="Pfam" id="PF00884">
    <property type="entry name" value="Sulfatase"/>
    <property type="match status" value="1"/>
</dbReference>
<dbReference type="RefSeq" id="WP_187587275.1">
    <property type="nucleotide sequence ID" value="NZ_JACLHY010000024.1"/>
</dbReference>
<evidence type="ECO:0000313" key="8">
    <source>
        <dbReference type="EMBL" id="MBC8769929.1"/>
    </source>
</evidence>
<name>A0ABR7QRW0_9FLAO</name>
<keyword evidence="6" id="KW-0106">Calcium</keyword>